<name>A0AAV4SJG2_CAEEX</name>
<sequence>MWCLAKLHGMWYLHDGSCLLWYNKFNITGELFPPQLNKKRDLWLALKCVPHDPLHDKRKKLKGRSVYPCRVEGSEFLNYRSWNRRDFCSGKFRPGPPQSTIRSANTKY</sequence>
<organism evidence="1 2">
    <name type="scientific">Caerostris extrusa</name>
    <name type="common">Bark spider</name>
    <name type="synonym">Caerostris bankana</name>
    <dbReference type="NCBI Taxonomy" id="172846"/>
    <lineage>
        <taxon>Eukaryota</taxon>
        <taxon>Metazoa</taxon>
        <taxon>Ecdysozoa</taxon>
        <taxon>Arthropoda</taxon>
        <taxon>Chelicerata</taxon>
        <taxon>Arachnida</taxon>
        <taxon>Araneae</taxon>
        <taxon>Araneomorphae</taxon>
        <taxon>Entelegynae</taxon>
        <taxon>Araneoidea</taxon>
        <taxon>Araneidae</taxon>
        <taxon>Caerostris</taxon>
    </lineage>
</organism>
<dbReference type="Proteomes" id="UP001054945">
    <property type="component" value="Unassembled WGS sequence"/>
</dbReference>
<reference evidence="1 2" key="1">
    <citation type="submission" date="2021-06" db="EMBL/GenBank/DDBJ databases">
        <title>Caerostris extrusa draft genome.</title>
        <authorList>
            <person name="Kono N."/>
            <person name="Arakawa K."/>
        </authorList>
    </citation>
    <scope>NUCLEOTIDE SEQUENCE [LARGE SCALE GENOMIC DNA]</scope>
</reference>
<protein>
    <submittedName>
        <fullName evidence="1">Uncharacterized protein</fullName>
    </submittedName>
</protein>
<evidence type="ECO:0000313" key="1">
    <source>
        <dbReference type="EMBL" id="GIY34230.1"/>
    </source>
</evidence>
<comment type="caution">
    <text evidence="1">The sequence shown here is derived from an EMBL/GenBank/DDBJ whole genome shotgun (WGS) entry which is preliminary data.</text>
</comment>
<dbReference type="AlphaFoldDB" id="A0AAV4SJG2"/>
<keyword evidence="2" id="KW-1185">Reference proteome</keyword>
<accession>A0AAV4SJG2</accession>
<evidence type="ECO:0000313" key="2">
    <source>
        <dbReference type="Proteomes" id="UP001054945"/>
    </source>
</evidence>
<dbReference type="EMBL" id="BPLR01009742">
    <property type="protein sequence ID" value="GIY34230.1"/>
    <property type="molecule type" value="Genomic_DNA"/>
</dbReference>
<gene>
    <name evidence="1" type="ORF">CEXT_544041</name>
</gene>
<proteinExistence type="predicted"/>